<evidence type="ECO:0000313" key="3">
    <source>
        <dbReference type="Proteomes" id="UP000294963"/>
    </source>
</evidence>
<accession>A0A4R1XWY6</accession>
<dbReference type="PIRSF" id="PIRSF021320">
    <property type="entry name" value="DUF984"/>
    <property type="match status" value="1"/>
</dbReference>
<evidence type="ECO:0000259" key="1">
    <source>
        <dbReference type="SMART" id="SM01022"/>
    </source>
</evidence>
<dbReference type="InterPro" id="IPR007374">
    <property type="entry name" value="ASCH_domain"/>
</dbReference>
<dbReference type="OrthoDB" id="9807542at2"/>
<reference evidence="2 3" key="1">
    <citation type="submission" date="2019-03" db="EMBL/GenBank/DDBJ databases">
        <title>Genomic analyses of the natural microbiome of Caenorhabditis elegans.</title>
        <authorList>
            <person name="Samuel B."/>
        </authorList>
    </citation>
    <scope>NUCLEOTIDE SEQUENCE [LARGE SCALE GENOMIC DNA]</scope>
    <source>
        <strain evidence="2 3">JUb89</strain>
    </source>
</reference>
<keyword evidence="3" id="KW-1185">Reference proteome</keyword>
<dbReference type="SMART" id="SM01022">
    <property type="entry name" value="ASCH"/>
    <property type="match status" value="1"/>
</dbReference>
<name>A0A4R1XWY6_ACICA</name>
<dbReference type="PANTHER" id="PTHR39203:SF1">
    <property type="entry name" value="CYTOPLASMIC PROTEIN"/>
    <property type="match status" value="1"/>
</dbReference>
<dbReference type="InterPro" id="IPR015947">
    <property type="entry name" value="PUA-like_sf"/>
</dbReference>
<dbReference type="SUPFAM" id="SSF88697">
    <property type="entry name" value="PUA domain-like"/>
    <property type="match status" value="1"/>
</dbReference>
<proteinExistence type="predicted"/>
<dbReference type="EMBL" id="SLVJ01000003">
    <property type="protein sequence ID" value="TCM69147.1"/>
    <property type="molecule type" value="Genomic_DNA"/>
</dbReference>
<sequence>MHPTISQLWQDYRMHNPQAPEALPIAYHFCDNEVDAQLCLDLVLAGQKRATASSLAELKLNADAIPQVGDFAIITDWQGRAVCVIRTHTVEFRSFAEVDADFAYIEGEGDRSLTWWREAHFQYFSRVLAETDILVDDNLEIVCEQFELVFGARQA</sequence>
<organism evidence="2 3">
    <name type="scientific">Acinetobacter calcoaceticus</name>
    <dbReference type="NCBI Taxonomy" id="471"/>
    <lineage>
        <taxon>Bacteria</taxon>
        <taxon>Pseudomonadati</taxon>
        <taxon>Pseudomonadota</taxon>
        <taxon>Gammaproteobacteria</taxon>
        <taxon>Moraxellales</taxon>
        <taxon>Moraxellaceae</taxon>
        <taxon>Acinetobacter</taxon>
        <taxon>Acinetobacter calcoaceticus/baumannii complex</taxon>
    </lineage>
</organism>
<dbReference type="Proteomes" id="UP000294963">
    <property type="component" value="Unassembled WGS sequence"/>
</dbReference>
<dbReference type="InterPro" id="IPR009326">
    <property type="entry name" value="DUF984"/>
</dbReference>
<comment type="caution">
    <text evidence="2">The sequence shown here is derived from an EMBL/GenBank/DDBJ whole genome shotgun (WGS) entry which is preliminary data.</text>
</comment>
<gene>
    <name evidence="2" type="ORF">EC844_10392</name>
</gene>
<dbReference type="CDD" id="cd06553">
    <property type="entry name" value="ASCH_Ef3133_like"/>
    <property type="match status" value="1"/>
</dbReference>
<dbReference type="PANTHER" id="PTHR39203">
    <property type="entry name" value="CYTOPLASMIC PROTEIN-RELATED"/>
    <property type="match status" value="1"/>
</dbReference>
<dbReference type="Pfam" id="PF04266">
    <property type="entry name" value="ASCH"/>
    <property type="match status" value="1"/>
</dbReference>
<evidence type="ECO:0000313" key="2">
    <source>
        <dbReference type="EMBL" id="TCM69147.1"/>
    </source>
</evidence>
<feature type="domain" description="ASCH" evidence="1">
    <location>
        <begin position="27"/>
        <end position="150"/>
    </location>
</feature>
<protein>
    <submittedName>
        <fullName evidence="2">Uncharacterized protein YhfF</fullName>
    </submittedName>
</protein>
<dbReference type="AlphaFoldDB" id="A0A4R1XWY6"/>
<dbReference type="Gene3D" id="3.10.400.10">
    <property type="entry name" value="Sulfate adenylyltransferase"/>
    <property type="match status" value="1"/>
</dbReference>